<feature type="signal peptide" evidence="1">
    <location>
        <begin position="1"/>
        <end position="16"/>
    </location>
</feature>
<evidence type="ECO:0000256" key="1">
    <source>
        <dbReference type="SAM" id="SignalP"/>
    </source>
</evidence>
<proteinExistence type="predicted"/>
<organism evidence="3 4">
    <name type="scientific">Pelomonas candidula</name>
    <dbReference type="NCBI Taxonomy" id="3299025"/>
    <lineage>
        <taxon>Bacteria</taxon>
        <taxon>Pseudomonadati</taxon>
        <taxon>Pseudomonadota</taxon>
        <taxon>Betaproteobacteria</taxon>
        <taxon>Burkholderiales</taxon>
        <taxon>Sphaerotilaceae</taxon>
        <taxon>Roseateles</taxon>
    </lineage>
</organism>
<dbReference type="Pfam" id="PF10062">
    <property type="entry name" value="DUF2300"/>
    <property type="match status" value="2"/>
</dbReference>
<protein>
    <submittedName>
        <fullName evidence="3">DUF2300 domain-containing protein</fullName>
    </submittedName>
</protein>
<keyword evidence="4" id="KW-1185">Reference proteome</keyword>
<dbReference type="Proteomes" id="UP001606134">
    <property type="component" value="Unassembled WGS sequence"/>
</dbReference>
<feature type="domain" description="DUF2300" evidence="2">
    <location>
        <begin position="411"/>
        <end position="528"/>
    </location>
</feature>
<evidence type="ECO:0000313" key="4">
    <source>
        <dbReference type="Proteomes" id="UP001606134"/>
    </source>
</evidence>
<dbReference type="RefSeq" id="WP_394413100.1">
    <property type="nucleotide sequence ID" value="NZ_JBIGIC010000008.1"/>
</dbReference>
<dbReference type="EMBL" id="JBIGIC010000008">
    <property type="protein sequence ID" value="MFG6488357.1"/>
    <property type="molecule type" value="Genomic_DNA"/>
</dbReference>
<sequence length="546" mass="59443">MVAFAAAVLATAGATAAPIPQLAWRAPNGVLMTSIGAKLPAQVPLGSTWKLFVYGYLTATGAREPVYRCGVAKREPGEEYCCDPGESIGRDAALQRSCGAYFEPRRLAINAAAWQRFWVDRQAPAWLQSLPALQPATTVPVPALLEALQRMPDAARLAARDALLPNTLREPGLLDTLGSGPRFKTWSWTDAGGERWGGSAGWLADGTPFWIGGPGTGQQVMRRDAVRVVQGWRDGGLLSVEPDAAALQAQPCVDVRFFARYPLARVLRRNDQPAARGPLTEAGPYTLQFANGQSLMIPSQPGLLLTGSPTAPRLQARMTLEAYVARVVDREGVATETTAAQALAIAARSWLQQNAAPSQGCLAVDDDSRAQRVSPLPPSPAARAAAAFTAGLVLRGMPVRYALERDEAHLLGWREAVAASRAGQGMEALLRQAFPSATLAGWQGEGDCELLPLAAQWLTERQPRWERRLRREVGYEPLDAPPQVCLLQAGTPHADVRRSRVWLREWQTRDGRVTLIHEYLHLAFRRHPRGQDENDIERLAQQLADL</sequence>
<keyword evidence="1" id="KW-0732">Signal</keyword>
<comment type="caution">
    <text evidence="3">The sequence shown here is derived from an EMBL/GenBank/DDBJ whole genome shotgun (WGS) entry which is preliminary data.</text>
</comment>
<feature type="domain" description="DUF2300" evidence="2">
    <location>
        <begin position="76"/>
        <end position="190"/>
    </location>
</feature>
<dbReference type="InterPro" id="IPR018748">
    <property type="entry name" value="DUF2300_secreted"/>
</dbReference>
<evidence type="ECO:0000313" key="3">
    <source>
        <dbReference type="EMBL" id="MFG6488357.1"/>
    </source>
</evidence>
<reference evidence="3 4" key="1">
    <citation type="submission" date="2024-08" db="EMBL/GenBank/DDBJ databases">
        <authorList>
            <person name="Lu H."/>
        </authorList>
    </citation>
    <scope>NUCLEOTIDE SEQUENCE [LARGE SCALE GENOMIC DNA]</scope>
    <source>
        <strain evidence="3 4">BYS78W</strain>
    </source>
</reference>
<gene>
    <name evidence="3" type="ORF">ACG04R_16840</name>
</gene>
<name>A0ABW7HEK2_9BURK</name>
<evidence type="ECO:0000259" key="2">
    <source>
        <dbReference type="Pfam" id="PF10062"/>
    </source>
</evidence>
<accession>A0ABW7HEK2</accession>
<feature type="chain" id="PRO_5046952871" evidence="1">
    <location>
        <begin position="17"/>
        <end position="546"/>
    </location>
</feature>